<gene>
    <name evidence="2" type="ORF">EAH73_21510</name>
</gene>
<feature type="signal peptide" evidence="1">
    <location>
        <begin position="1"/>
        <end position="18"/>
    </location>
</feature>
<dbReference type="RefSeq" id="WP_140469508.1">
    <property type="nucleotide sequence ID" value="NZ_RCYZ01000013.1"/>
</dbReference>
<evidence type="ECO:0000313" key="2">
    <source>
        <dbReference type="EMBL" id="TPG59492.1"/>
    </source>
</evidence>
<dbReference type="EMBL" id="RCYZ01000013">
    <property type="protein sequence ID" value="TPG59492.1"/>
    <property type="molecule type" value="Genomic_DNA"/>
</dbReference>
<protein>
    <submittedName>
        <fullName evidence="2">Uncharacterized protein</fullName>
    </submittedName>
</protein>
<evidence type="ECO:0000256" key="1">
    <source>
        <dbReference type="SAM" id="SignalP"/>
    </source>
</evidence>
<feature type="chain" id="PRO_5021451577" evidence="1">
    <location>
        <begin position="19"/>
        <end position="120"/>
    </location>
</feature>
<proteinExistence type="predicted"/>
<evidence type="ECO:0000313" key="3">
    <source>
        <dbReference type="Proteomes" id="UP000317646"/>
    </source>
</evidence>
<organism evidence="2 3">
    <name type="scientific">Hymenobacter nivis</name>
    <dbReference type="NCBI Taxonomy" id="1850093"/>
    <lineage>
        <taxon>Bacteria</taxon>
        <taxon>Pseudomonadati</taxon>
        <taxon>Bacteroidota</taxon>
        <taxon>Cytophagia</taxon>
        <taxon>Cytophagales</taxon>
        <taxon>Hymenobacteraceae</taxon>
        <taxon>Hymenobacter</taxon>
    </lineage>
</organism>
<keyword evidence="1" id="KW-0732">Signal</keyword>
<keyword evidence="3" id="KW-1185">Reference proteome</keyword>
<accession>A0A502GCV1</accession>
<comment type="caution">
    <text evidence="2">The sequence shown here is derived from an EMBL/GenBank/DDBJ whole genome shotgun (WGS) entry which is preliminary data.</text>
</comment>
<reference evidence="2 3" key="1">
    <citation type="journal article" date="2019" name="Environ. Microbiol.">
        <title>Species interactions and distinct microbial communities in high Arctic permafrost affected cryosols are associated with the CH4 and CO2 gas fluxes.</title>
        <authorList>
            <person name="Altshuler I."/>
            <person name="Hamel J."/>
            <person name="Turney S."/>
            <person name="Magnuson E."/>
            <person name="Levesque R."/>
            <person name="Greer C."/>
            <person name="Whyte L.G."/>
        </authorList>
    </citation>
    <scope>NUCLEOTIDE SEQUENCE [LARGE SCALE GENOMIC DNA]</scope>
    <source>
        <strain evidence="2 3">S9.2P</strain>
    </source>
</reference>
<name>A0A502GCV1_9BACT</name>
<sequence>MKYLFFVAAWLLAGAAHAQRPPKVPLPPVPVVYCELIARQSYVLIALQLDYGQEKPTNAQDADLAVDAAYVAKLASAAAALNYLYGRGWECVGSAAAPYDADKSGTVRTGVHYLLHRRAP</sequence>
<dbReference type="AlphaFoldDB" id="A0A502GCV1"/>
<dbReference type="Proteomes" id="UP000317646">
    <property type="component" value="Unassembled WGS sequence"/>
</dbReference>